<accession>A0A5C5WLN2</accession>
<dbReference type="Proteomes" id="UP000317243">
    <property type="component" value="Unassembled WGS sequence"/>
</dbReference>
<name>A0A5C5WLN2_9PLAN</name>
<evidence type="ECO:0000313" key="2">
    <source>
        <dbReference type="Proteomes" id="UP000317243"/>
    </source>
</evidence>
<sequence length="58" mass="6715">MVVRESLQQLVEKLFKIDLKSQEIVLFSASVFGSEDSLKRYSDACQWGPQHDHAFEKD</sequence>
<dbReference type="RefSeq" id="WP_197441249.1">
    <property type="nucleotide sequence ID" value="NZ_SIHI01000011.1"/>
</dbReference>
<gene>
    <name evidence="1" type="ORF">KOR42_33820</name>
</gene>
<comment type="caution">
    <text evidence="1">The sequence shown here is derived from an EMBL/GenBank/DDBJ whole genome shotgun (WGS) entry which is preliminary data.</text>
</comment>
<proteinExistence type="predicted"/>
<dbReference type="AlphaFoldDB" id="A0A5C5WLN2"/>
<keyword evidence="2" id="KW-1185">Reference proteome</keyword>
<protein>
    <submittedName>
        <fullName evidence="1">Uncharacterized protein</fullName>
    </submittedName>
</protein>
<dbReference type="EMBL" id="SIHI01000011">
    <property type="protein sequence ID" value="TWT51696.1"/>
    <property type="molecule type" value="Genomic_DNA"/>
</dbReference>
<evidence type="ECO:0000313" key="1">
    <source>
        <dbReference type="EMBL" id="TWT51696.1"/>
    </source>
</evidence>
<organism evidence="1 2">
    <name type="scientific">Thalassoglobus neptunius</name>
    <dbReference type="NCBI Taxonomy" id="1938619"/>
    <lineage>
        <taxon>Bacteria</taxon>
        <taxon>Pseudomonadati</taxon>
        <taxon>Planctomycetota</taxon>
        <taxon>Planctomycetia</taxon>
        <taxon>Planctomycetales</taxon>
        <taxon>Planctomycetaceae</taxon>
        <taxon>Thalassoglobus</taxon>
    </lineage>
</organism>
<reference evidence="1 2" key="1">
    <citation type="submission" date="2019-02" db="EMBL/GenBank/DDBJ databases">
        <title>Deep-cultivation of Planctomycetes and their phenomic and genomic characterization uncovers novel biology.</title>
        <authorList>
            <person name="Wiegand S."/>
            <person name="Jogler M."/>
            <person name="Boedeker C."/>
            <person name="Pinto D."/>
            <person name="Vollmers J."/>
            <person name="Rivas-Marin E."/>
            <person name="Kohn T."/>
            <person name="Peeters S.H."/>
            <person name="Heuer A."/>
            <person name="Rast P."/>
            <person name="Oberbeckmann S."/>
            <person name="Bunk B."/>
            <person name="Jeske O."/>
            <person name="Meyerdierks A."/>
            <person name="Storesund J.E."/>
            <person name="Kallscheuer N."/>
            <person name="Luecker S."/>
            <person name="Lage O.M."/>
            <person name="Pohl T."/>
            <person name="Merkel B.J."/>
            <person name="Hornburger P."/>
            <person name="Mueller R.-W."/>
            <person name="Bruemmer F."/>
            <person name="Labrenz M."/>
            <person name="Spormann A.M."/>
            <person name="Op Den Camp H."/>
            <person name="Overmann J."/>
            <person name="Amann R."/>
            <person name="Jetten M.S.M."/>
            <person name="Mascher T."/>
            <person name="Medema M.H."/>
            <person name="Devos D.P."/>
            <person name="Kaster A.-K."/>
            <person name="Ovreas L."/>
            <person name="Rohde M."/>
            <person name="Galperin M.Y."/>
            <person name="Jogler C."/>
        </authorList>
    </citation>
    <scope>NUCLEOTIDE SEQUENCE [LARGE SCALE GENOMIC DNA]</scope>
    <source>
        <strain evidence="1 2">KOR42</strain>
    </source>
</reference>